<dbReference type="PIRSF" id="PIRSF017209">
    <property type="entry name" value="Memb_At2g17000_prd"/>
    <property type="match status" value="1"/>
</dbReference>
<feature type="domain" description="Mechanosensitive ion channel MscS" evidence="12">
    <location>
        <begin position="611"/>
        <end position="669"/>
    </location>
</feature>
<evidence type="ECO:0000256" key="5">
    <source>
        <dbReference type="ARBA" id="ARBA00022989"/>
    </source>
</evidence>
<evidence type="ECO:0000259" key="12">
    <source>
        <dbReference type="Pfam" id="PF00924"/>
    </source>
</evidence>
<keyword evidence="5 11" id="KW-1133">Transmembrane helix</keyword>
<dbReference type="InterPro" id="IPR016688">
    <property type="entry name" value="MscS-like_plants/fungi"/>
</dbReference>
<dbReference type="EMBL" id="CAMAPE010000009">
    <property type="protein sequence ID" value="CAH9074394.1"/>
    <property type="molecule type" value="Genomic_DNA"/>
</dbReference>
<dbReference type="InterPro" id="IPR010920">
    <property type="entry name" value="LSM_dom_sf"/>
</dbReference>
<keyword evidence="4 11" id="KW-0812">Transmembrane</keyword>
<comment type="subcellular location">
    <subcellularLocation>
        <location evidence="1">Membrane</location>
        <topology evidence="1">Multi-pass membrane protein</topology>
    </subcellularLocation>
</comment>
<dbReference type="InterPro" id="IPR006685">
    <property type="entry name" value="MscS_channel_2nd"/>
</dbReference>
<evidence type="ECO:0000256" key="11">
    <source>
        <dbReference type="SAM" id="Phobius"/>
    </source>
</evidence>
<evidence type="ECO:0000313" key="14">
    <source>
        <dbReference type="Proteomes" id="UP001152484"/>
    </source>
</evidence>
<comment type="caution">
    <text evidence="13">The sequence shown here is derived from an EMBL/GenBank/DDBJ whole genome shotgun (WGS) entry which is preliminary data.</text>
</comment>
<evidence type="ECO:0000256" key="9">
    <source>
        <dbReference type="PIRNR" id="PIRNR017209"/>
    </source>
</evidence>
<evidence type="ECO:0000256" key="10">
    <source>
        <dbReference type="SAM" id="MobiDB-lite"/>
    </source>
</evidence>
<feature type="transmembrane region" description="Helical" evidence="11">
    <location>
        <begin position="289"/>
        <end position="308"/>
    </location>
</feature>
<proteinExistence type="inferred from homology"/>
<dbReference type="GO" id="GO:0008381">
    <property type="term" value="F:mechanosensitive monoatomic ion channel activity"/>
    <property type="evidence" value="ECO:0007669"/>
    <property type="project" value="TreeGrafter"/>
</dbReference>
<keyword evidence="8" id="KW-0407">Ion channel</keyword>
<evidence type="ECO:0000256" key="6">
    <source>
        <dbReference type="ARBA" id="ARBA00023065"/>
    </source>
</evidence>
<dbReference type="Pfam" id="PF00924">
    <property type="entry name" value="MS_channel_2nd"/>
    <property type="match status" value="1"/>
</dbReference>
<feature type="region of interest" description="Disordered" evidence="10">
    <location>
        <begin position="53"/>
        <end position="98"/>
    </location>
</feature>
<feature type="transmembrane region" description="Helical" evidence="11">
    <location>
        <begin position="323"/>
        <end position="343"/>
    </location>
</feature>
<dbReference type="PANTHER" id="PTHR31618">
    <property type="entry name" value="MECHANOSENSITIVE ION CHANNEL PROTEIN 5"/>
    <property type="match status" value="1"/>
</dbReference>
<dbReference type="SUPFAM" id="SSF50182">
    <property type="entry name" value="Sm-like ribonucleoproteins"/>
    <property type="match status" value="1"/>
</dbReference>
<reference evidence="13" key="1">
    <citation type="submission" date="2022-07" db="EMBL/GenBank/DDBJ databases">
        <authorList>
            <person name="Macas J."/>
            <person name="Novak P."/>
            <person name="Neumann P."/>
        </authorList>
    </citation>
    <scope>NUCLEOTIDE SEQUENCE</scope>
</reference>
<keyword evidence="7 9" id="KW-0472">Membrane</keyword>
<keyword evidence="3" id="KW-0813">Transport</keyword>
<feature type="transmembrane region" description="Helical" evidence="11">
    <location>
        <begin position="205"/>
        <end position="224"/>
    </location>
</feature>
<dbReference type="PANTHER" id="PTHR31618:SF20">
    <property type="entry name" value="MECHANOSENSITIVE ION CHANNEL PROTEIN 10"/>
    <property type="match status" value="1"/>
</dbReference>
<dbReference type="GO" id="GO:0005886">
    <property type="term" value="C:plasma membrane"/>
    <property type="evidence" value="ECO:0007669"/>
    <property type="project" value="UniProtKB-UniRule"/>
</dbReference>
<dbReference type="FunFam" id="2.30.30.60:FF:000003">
    <property type="entry name" value="Predicted mechanosensitive ion channel"/>
    <property type="match status" value="1"/>
</dbReference>
<evidence type="ECO:0000256" key="1">
    <source>
        <dbReference type="ARBA" id="ARBA00004141"/>
    </source>
</evidence>
<protein>
    <recommendedName>
        <fullName evidence="9">Mechanosensitive ion channel protein</fullName>
    </recommendedName>
</protein>
<evidence type="ECO:0000256" key="8">
    <source>
        <dbReference type="ARBA" id="ARBA00023303"/>
    </source>
</evidence>
<keyword evidence="14" id="KW-1185">Reference proteome</keyword>
<feature type="transmembrane region" description="Helical" evidence="11">
    <location>
        <begin position="560"/>
        <end position="580"/>
    </location>
</feature>
<feature type="transmembrane region" description="Helical" evidence="11">
    <location>
        <begin position="592"/>
        <end position="616"/>
    </location>
</feature>
<comment type="similarity">
    <text evidence="2 9">Belongs to the MscS (TC 1.A.23) family.</text>
</comment>
<name>A0A9P0YSZ8_CUSEU</name>
<dbReference type="GO" id="GO:0050982">
    <property type="term" value="P:detection of mechanical stimulus"/>
    <property type="evidence" value="ECO:0007669"/>
    <property type="project" value="TreeGrafter"/>
</dbReference>
<dbReference type="OrthoDB" id="544685at2759"/>
<keyword evidence="6" id="KW-0406">Ion transport</keyword>
<evidence type="ECO:0000256" key="7">
    <source>
        <dbReference type="ARBA" id="ARBA00023136"/>
    </source>
</evidence>
<dbReference type="InterPro" id="IPR023408">
    <property type="entry name" value="MscS_beta-dom_sf"/>
</dbReference>
<dbReference type="Gene3D" id="2.30.30.60">
    <property type="match status" value="1"/>
</dbReference>
<evidence type="ECO:0000313" key="13">
    <source>
        <dbReference type="EMBL" id="CAH9074394.1"/>
    </source>
</evidence>
<organism evidence="13 14">
    <name type="scientific">Cuscuta europaea</name>
    <name type="common">European dodder</name>
    <dbReference type="NCBI Taxonomy" id="41803"/>
    <lineage>
        <taxon>Eukaryota</taxon>
        <taxon>Viridiplantae</taxon>
        <taxon>Streptophyta</taxon>
        <taxon>Embryophyta</taxon>
        <taxon>Tracheophyta</taxon>
        <taxon>Spermatophyta</taxon>
        <taxon>Magnoliopsida</taxon>
        <taxon>eudicotyledons</taxon>
        <taxon>Gunneridae</taxon>
        <taxon>Pentapetalae</taxon>
        <taxon>asterids</taxon>
        <taxon>lamiids</taxon>
        <taxon>Solanales</taxon>
        <taxon>Convolvulaceae</taxon>
        <taxon>Cuscuteae</taxon>
        <taxon>Cuscuta</taxon>
        <taxon>Cuscuta subgen. Cuscuta</taxon>
    </lineage>
</organism>
<evidence type="ECO:0000256" key="4">
    <source>
        <dbReference type="ARBA" id="ARBA00022692"/>
    </source>
</evidence>
<evidence type="ECO:0000256" key="2">
    <source>
        <dbReference type="ARBA" id="ARBA00008017"/>
    </source>
</evidence>
<dbReference type="Proteomes" id="UP001152484">
    <property type="component" value="Unassembled WGS sequence"/>
</dbReference>
<evidence type="ECO:0000256" key="3">
    <source>
        <dbReference type="ARBA" id="ARBA00022448"/>
    </source>
</evidence>
<dbReference type="GO" id="GO:0006820">
    <property type="term" value="P:monoatomic anion transport"/>
    <property type="evidence" value="ECO:0007669"/>
    <property type="project" value="TreeGrafter"/>
</dbReference>
<dbReference type="AlphaFoldDB" id="A0A9P0YSZ8"/>
<accession>A0A9P0YSZ8</accession>
<feature type="transmembrane region" description="Helical" evidence="11">
    <location>
        <begin position="244"/>
        <end position="268"/>
    </location>
</feature>
<sequence>MMMDDMCSTTKEPFSYDDTGQFYFTPYYLGICCHWIVMDANGKGPNDQVVVMISGGDGLKDHPKTKPSSGSPHASIDSPEIAFSPTANKPPKPPSTFNTLIRRKSLSRSVYSKPKSRFGEQSIPIDHNMFDDQSEASICASPNYKLDPDTICNTQRETRRAISVSITPKTPLMASPGGLEGDDEHEEIYKKVKVRENLRLRKVKVRVLSEWSLLLCIVGCLVASVKVDKLRSWKLLDLEVWKWITLFMVTLNGLLVTKWFIHFIALLVELNFLLRKRVLYFVYSLKKSVRVCLWISLVLVTWLSLFASGNRRSRLADRVLDDITWTIVSLLIGACLWLLKTLLLKILASSFHVNAFFDRIQLSFFHQYILLTLSGNPVMESAEMLGRTNSNVSQLSFHRAKKGKDGKDNMRKEREVIDINKLHQMKREKVSAWTMKMLVDVISNTGLSTISGSLDEGTFGGEFEQTDIEITNEEEAIAAAYHIFRNVAQPGSKYIDEFDLRRFLIKEEVDMVLPMIDVADTREIDMKTLTEWVVKIYKDRKTLSHALNDTKTAVRQLNKLVTGILIVVIIVIWLLLVGIATTKVIVFLSSQLVVAVFMFGNTCKTVFEAIVFVFVVHPFDVGDRCVVDGVQMIVEEMNILTTIFLRYDNEKIYYPNSVLANKPISNFKRSPDMSDTFEFSVDFHTHVEKIGALNEKVKKYLEKSPLWHPNHNMVVKEIESMNKMKMALVFNHTMNFQNAGERNRRRTELILEMKKMFEDLSIRYDLLPQQVHLIDSSSGRSPSL</sequence>
<gene>
    <name evidence="13" type="ORF">CEURO_LOCUS5132</name>
</gene>